<organism evidence="2 3">
    <name type="scientific">Gimesia chilikensis</name>
    <dbReference type="NCBI Taxonomy" id="2605989"/>
    <lineage>
        <taxon>Bacteria</taxon>
        <taxon>Pseudomonadati</taxon>
        <taxon>Planctomycetota</taxon>
        <taxon>Planctomycetia</taxon>
        <taxon>Planctomycetales</taxon>
        <taxon>Planctomycetaceae</taxon>
        <taxon>Gimesia</taxon>
    </lineage>
</organism>
<dbReference type="RefSeq" id="WP_145193531.1">
    <property type="nucleotide sequence ID" value="NZ_CP036266.1"/>
</dbReference>
<protein>
    <submittedName>
        <fullName evidence="2">Uncharacterized protein</fullName>
    </submittedName>
</protein>
<evidence type="ECO:0000313" key="3">
    <source>
        <dbReference type="Proteomes" id="UP000320421"/>
    </source>
</evidence>
<evidence type="ECO:0000313" key="2">
    <source>
        <dbReference type="EMBL" id="QDT24662.1"/>
    </source>
</evidence>
<feature type="transmembrane region" description="Helical" evidence="1">
    <location>
        <begin position="255"/>
        <end position="274"/>
    </location>
</feature>
<proteinExistence type="predicted"/>
<accession>A0A517PZ69</accession>
<dbReference type="Proteomes" id="UP000320421">
    <property type="component" value="Chromosome"/>
</dbReference>
<keyword evidence="1" id="KW-1133">Transmembrane helix</keyword>
<keyword evidence="1" id="KW-0472">Membrane</keyword>
<dbReference type="AlphaFoldDB" id="A0A517PZ69"/>
<dbReference type="OrthoDB" id="286963at2"/>
<gene>
    <name evidence="2" type="ORF">HG66A1_64970</name>
</gene>
<dbReference type="EMBL" id="CP036266">
    <property type="protein sequence ID" value="QDT24662.1"/>
    <property type="molecule type" value="Genomic_DNA"/>
</dbReference>
<evidence type="ECO:0000256" key="1">
    <source>
        <dbReference type="SAM" id="Phobius"/>
    </source>
</evidence>
<reference evidence="2 3" key="1">
    <citation type="submission" date="2019-02" db="EMBL/GenBank/DDBJ databases">
        <title>Deep-cultivation of Planctomycetes and their phenomic and genomic characterization uncovers novel biology.</title>
        <authorList>
            <person name="Wiegand S."/>
            <person name="Jogler M."/>
            <person name="Boedeker C."/>
            <person name="Pinto D."/>
            <person name="Vollmers J."/>
            <person name="Rivas-Marin E."/>
            <person name="Kohn T."/>
            <person name="Peeters S.H."/>
            <person name="Heuer A."/>
            <person name="Rast P."/>
            <person name="Oberbeckmann S."/>
            <person name="Bunk B."/>
            <person name="Jeske O."/>
            <person name="Meyerdierks A."/>
            <person name="Storesund J.E."/>
            <person name="Kallscheuer N."/>
            <person name="Luecker S."/>
            <person name="Lage O.M."/>
            <person name="Pohl T."/>
            <person name="Merkel B.J."/>
            <person name="Hornburger P."/>
            <person name="Mueller R.-W."/>
            <person name="Bruemmer F."/>
            <person name="Labrenz M."/>
            <person name="Spormann A.M."/>
            <person name="Op den Camp H."/>
            <person name="Overmann J."/>
            <person name="Amann R."/>
            <person name="Jetten M.S.M."/>
            <person name="Mascher T."/>
            <person name="Medema M.H."/>
            <person name="Devos D.P."/>
            <person name="Kaster A.-K."/>
            <person name="Ovreas L."/>
            <person name="Rohde M."/>
            <person name="Galperin M.Y."/>
            <person name="Jogler C."/>
        </authorList>
    </citation>
    <scope>NUCLEOTIDE SEQUENCE [LARGE SCALE GENOMIC DNA]</scope>
    <source>
        <strain evidence="2 3">HG66A1</strain>
    </source>
</reference>
<name>A0A517PZ69_9PLAN</name>
<keyword evidence="1" id="KW-0812">Transmembrane</keyword>
<sequence length="289" mass="33197">MKRLREILLIFVCLSSSVYAEKFKVWETEIEVPPPAGFVRVTPDLPRVYQMAEMLAKADPKFEQLGFYITEEDAAAARAGESPEIRRKFFLRLMKNMAQPITGDDRFQEIQENTRANNDPVIEDFRSRDPKFYDRIVEQVKQETGSDLDLKFSQFIPFKEHHASSNIFSFSMLFEGTVSDGVRSRTEFQSCTTTFLNPAGKVIYLYCYAPHDELAWNREASLEWAQAIMKVNPAAPEKSPEKPQIPDEKQLQSNAVAKILLGILLVTAMLLYLFRRNRPQKTATQNESP</sequence>
<keyword evidence="3" id="KW-1185">Reference proteome</keyword>